<dbReference type="EC" id="6.1.1.5" evidence="12"/>
<dbReference type="Pfam" id="PF00133">
    <property type="entry name" value="tRNA-synt_1"/>
    <property type="match status" value="1"/>
</dbReference>
<dbReference type="Gene3D" id="3.40.50.620">
    <property type="entry name" value="HUPs"/>
    <property type="match status" value="2"/>
</dbReference>
<dbReference type="InterPro" id="IPR010663">
    <property type="entry name" value="Znf_FPG/IleRS"/>
</dbReference>
<keyword evidence="3 12" id="KW-0436">Ligase</keyword>
<evidence type="ECO:0000313" key="18">
    <source>
        <dbReference type="Proteomes" id="UP001556170"/>
    </source>
</evidence>
<dbReference type="InterPro" id="IPR009008">
    <property type="entry name" value="Val/Leu/Ile-tRNA-synth_edit"/>
</dbReference>
<feature type="domain" description="Zinc finger FPG/IleRS-type" evidence="15">
    <location>
        <begin position="954"/>
        <end position="981"/>
    </location>
</feature>
<evidence type="ECO:0000256" key="12">
    <source>
        <dbReference type="HAMAP-Rule" id="MF_02002"/>
    </source>
</evidence>
<evidence type="ECO:0000256" key="6">
    <source>
        <dbReference type="ARBA" id="ARBA00022833"/>
    </source>
</evidence>
<comment type="similarity">
    <text evidence="1 12">Belongs to the class-I aminoacyl-tRNA synthetase family. IleS type 1 subfamily.</text>
</comment>
<evidence type="ECO:0000256" key="4">
    <source>
        <dbReference type="ARBA" id="ARBA00022723"/>
    </source>
</evidence>
<dbReference type="PANTHER" id="PTHR42765">
    <property type="entry name" value="SOLEUCYL-TRNA SYNTHETASE"/>
    <property type="match status" value="1"/>
</dbReference>
<dbReference type="InterPro" id="IPR009080">
    <property type="entry name" value="tRNAsynth_Ia_anticodon-bd"/>
</dbReference>
<dbReference type="InterPro" id="IPR002301">
    <property type="entry name" value="Ile-tRNA-ligase"/>
</dbReference>
<dbReference type="InterPro" id="IPR023585">
    <property type="entry name" value="Ile-tRNA-ligase_type1"/>
</dbReference>
<comment type="function">
    <text evidence="10 12">Catalyzes the attachment of isoleucine to tRNA(Ile). As IleRS can inadvertently accommodate and process structurally similar amino acids such as valine, to avoid such errors it has two additional distinct tRNA(Ile)-dependent editing activities. One activity is designated as 'pretransfer' editing and involves the hydrolysis of activated Val-AMP. The other activity is designated 'posttransfer' editing and involves deacylation of mischarged Val-tRNA(Ile).</text>
</comment>
<feature type="binding site" evidence="12">
    <location>
        <position position="615"/>
    </location>
    <ligand>
        <name>L-isoleucyl-5'-AMP</name>
        <dbReference type="ChEBI" id="CHEBI:178002"/>
    </ligand>
</feature>
<comment type="domain">
    <text evidence="12">IleRS has two distinct active sites: one for aminoacylation and one for editing. The misactivated valine is translocated from the active site to the editing site, which sterically excludes the correctly activated isoleucine. The single editing site contains two valyl binding pockets, one specific for each substrate (Val-AMP or Val-tRNA(Ile)).</text>
</comment>
<feature type="binding site" evidence="12">
    <location>
        <position position="978"/>
    </location>
    <ligand>
        <name>Zn(2+)</name>
        <dbReference type="ChEBI" id="CHEBI:29105"/>
    </ligand>
</feature>
<evidence type="ECO:0000256" key="9">
    <source>
        <dbReference type="ARBA" id="ARBA00023146"/>
    </source>
</evidence>
<dbReference type="InterPro" id="IPR050081">
    <property type="entry name" value="Ile-tRNA_ligase"/>
</dbReference>
<dbReference type="EMBL" id="JBFOHL010000003">
    <property type="protein sequence ID" value="MEW9623598.1"/>
    <property type="molecule type" value="Genomic_DNA"/>
</dbReference>
<dbReference type="HAMAP" id="MF_02002">
    <property type="entry name" value="Ile_tRNA_synth_type1"/>
    <property type="match status" value="1"/>
</dbReference>
<name>A0ABV3QLW8_9GAMM</name>
<feature type="compositionally biased region" description="Polar residues" evidence="13">
    <location>
        <begin position="1"/>
        <end position="13"/>
    </location>
</feature>
<accession>A0ABV3QLW8</accession>
<dbReference type="InterPro" id="IPR014729">
    <property type="entry name" value="Rossmann-like_a/b/a_fold"/>
</dbReference>
<evidence type="ECO:0000256" key="2">
    <source>
        <dbReference type="ARBA" id="ARBA00022490"/>
    </source>
</evidence>
<dbReference type="GO" id="GO:0004822">
    <property type="term" value="F:isoleucine-tRNA ligase activity"/>
    <property type="evidence" value="ECO:0007669"/>
    <property type="project" value="UniProtKB-EC"/>
</dbReference>
<evidence type="ECO:0000256" key="3">
    <source>
        <dbReference type="ARBA" id="ARBA00022598"/>
    </source>
</evidence>
<evidence type="ECO:0000256" key="7">
    <source>
        <dbReference type="ARBA" id="ARBA00022840"/>
    </source>
</evidence>
<feature type="binding site" evidence="12">
    <location>
        <position position="955"/>
    </location>
    <ligand>
        <name>Zn(2+)</name>
        <dbReference type="ChEBI" id="CHEBI:29105"/>
    </ligand>
</feature>
<evidence type="ECO:0000259" key="14">
    <source>
        <dbReference type="Pfam" id="PF00133"/>
    </source>
</evidence>
<dbReference type="PANTHER" id="PTHR42765:SF1">
    <property type="entry name" value="ISOLEUCINE--TRNA LIGASE, MITOCHONDRIAL"/>
    <property type="match status" value="1"/>
</dbReference>
<keyword evidence="9 12" id="KW-0030">Aminoacyl-tRNA synthetase</keyword>
<dbReference type="SUPFAM" id="SSF47323">
    <property type="entry name" value="Anticodon-binding domain of a subclass of class I aminoacyl-tRNA synthetases"/>
    <property type="match status" value="1"/>
</dbReference>
<dbReference type="PROSITE" id="PS00178">
    <property type="entry name" value="AA_TRNA_LIGASE_I"/>
    <property type="match status" value="1"/>
</dbReference>
<proteinExistence type="inferred from homology"/>
<feature type="short sequence motif" description="'KMSKS' region" evidence="12">
    <location>
        <begin position="656"/>
        <end position="660"/>
    </location>
</feature>
<comment type="caution">
    <text evidence="17">The sequence shown here is derived from an EMBL/GenBank/DDBJ whole genome shotgun (WGS) entry which is preliminary data.</text>
</comment>
<dbReference type="CDD" id="cd07960">
    <property type="entry name" value="Anticodon_Ia_Ile_BEm"/>
    <property type="match status" value="1"/>
</dbReference>
<keyword evidence="4 12" id="KW-0479">Metal-binding</keyword>
<keyword evidence="6 12" id="KW-0862">Zinc</keyword>
<evidence type="ECO:0000313" key="17">
    <source>
        <dbReference type="EMBL" id="MEW9623598.1"/>
    </source>
</evidence>
<evidence type="ECO:0000259" key="16">
    <source>
        <dbReference type="Pfam" id="PF08264"/>
    </source>
</evidence>
<dbReference type="InterPro" id="IPR001412">
    <property type="entry name" value="aa-tRNA-synth_I_CS"/>
</dbReference>
<feature type="short sequence motif" description="'HIGH' region" evidence="12">
    <location>
        <begin position="60"/>
        <end position="70"/>
    </location>
</feature>
<keyword evidence="7 12" id="KW-0067">ATP-binding</keyword>
<evidence type="ECO:0000256" key="1">
    <source>
        <dbReference type="ARBA" id="ARBA00006887"/>
    </source>
</evidence>
<feature type="binding site" evidence="12">
    <location>
        <position position="958"/>
    </location>
    <ligand>
        <name>Zn(2+)</name>
        <dbReference type="ChEBI" id="CHEBI:29105"/>
    </ligand>
</feature>
<sequence length="992" mass="109101">MTQDYKSTINLPQTDFPMRGDLPKREPGWLAEWEQAGRYAQIQAKTAGRDKAFVLHDGPPYANGAIHIGHAVNKILKDMVVRSKLLAGHRAPYVPGWDCHGLPIEIAVEKQHGKPGEKLDARAFRQKCREYAAEQIDTQRAGFKRLGVLGDWENPYRTMDFKYEADMVRALSRIVANGHVVRGAKPVYWCFDCGSALAEAEIEYGDKVSPAVDVAYDAVDPQALAAAFGVDADDAIVAVPIWTTTPWTLPESQAVSLGAELEYALVEGPARNGKRVLLVIASALVDKALARYSPPPPGEDARRAGEGTGGAQPSGAVVPSPPTPLPQAGEGRVLGHVAGAALNGVKLRHPFYDREVPVILGEHVSAEDGTGAVHTSPDHGVEDFVVGRENGIGLLNYIGARGTYRDDTPKAGGPGAGDLDLAGMHIWKANDAIAELLRARGVLLAHARIEHSYPNCWRHKTPVIFRATPQWFIGMEQAGLRATALKSLKDVRWVPGWGEERIAGMVAGRPDWCISRQRTWGVPIALFVHKATQEPHPDSVALMEQVAKRMEQGGIDAWYDLDPAELLGDQARDYDKVTDVLDVWFDSGVTHFGVIGQRPELQQGGAREYKVMYLEGSDQHRGWFQSSLLTSAAIHGRAPYDDVLTHGFTVDASGRKMSKSLGNVVAPQKVMDTLGADVLRLWVASADYRNEMSVSDEILKRVSDGYRRLRNTARFLLGNLDGFDPARHLVAVEDSLPLDQWAVQQAYDVQQAVVAAYERYDFPEVVARVQNFCTNEMGALYLDITKDRLYTMPTDSHGRRSAQSAMYRIAEALVRWLAPILAFTAEEIWQALPGQRGESVLFETWYDGLAAAQASPGQRRWWADLLAIRDTAARVLEGMRKAEKIGAALEAKLAIHADEATVARYAPAMEELRFFFITSDVRLDKAGGQPDDAVLTELEGVDVWVSATVSGAAKCVRCWHRRDDVGHHADHPELCGRCVSNVEGPGETRRWF</sequence>
<dbReference type="InterPro" id="IPR013155">
    <property type="entry name" value="M/V/L/I-tRNA-synth_anticd-bd"/>
</dbReference>
<dbReference type="SUPFAM" id="SSF50677">
    <property type="entry name" value="ValRS/IleRS/LeuRS editing domain"/>
    <property type="match status" value="1"/>
</dbReference>
<keyword evidence="2 12" id="KW-0963">Cytoplasm</keyword>
<protein>
    <recommendedName>
        <fullName evidence="12">Isoleucine--tRNA ligase</fullName>
        <ecNumber evidence="12">6.1.1.5</ecNumber>
    </recommendedName>
    <alternativeName>
        <fullName evidence="12">Isoleucyl-tRNA synthetase</fullName>
        <shortName evidence="12">IleRS</shortName>
    </alternativeName>
</protein>
<comment type="catalytic activity">
    <reaction evidence="11 12">
        <text>tRNA(Ile) + L-isoleucine + ATP = L-isoleucyl-tRNA(Ile) + AMP + diphosphate</text>
        <dbReference type="Rhea" id="RHEA:11060"/>
        <dbReference type="Rhea" id="RHEA-COMP:9666"/>
        <dbReference type="Rhea" id="RHEA-COMP:9695"/>
        <dbReference type="ChEBI" id="CHEBI:30616"/>
        <dbReference type="ChEBI" id="CHEBI:33019"/>
        <dbReference type="ChEBI" id="CHEBI:58045"/>
        <dbReference type="ChEBI" id="CHEBI:78442"/>
        <dbReference type="ChEBI" id="CHEBI:78528"/>
        <dbReference type="ChEBI" id="CHEBI:456215"/>
        <dbReference type="EC" id="6.1.1.5"/>
    </reaction>
</comment>
<feature type="binding site" evidence="12">
    <location>
        <position position="975"/>
    </location>
    <ligand>
        <name>Zn(2+)</name>
        <dbReference type="ChEBI" id="CHEBI:29105"/>
    </ligand>
</feature>
<feature type="domain" description="Methionyl/Valyl/Leucyl/Isoleucyl-tRNA synthetase anticodon-binding" evidence="16">
    <location>
        <begin position="739"/>
        <end position="894"/>
    </location>
</feature>
<evidence type="ECO:0000256" key="13">
    <source>
        <dbReference type="SAM" id="MobiDB-lite"/>
    </source>
</evidence>
<reference evidence="17 18" key="1">
    <citation type="submission" date="2024-06" db="EMBL/GenBank/DDBJ databases">
        <authorList>
            <person name="Woo H."/>
        </authorList>
    </citation>
    <scope>NUCLEOTIDE SEQUENCE [LARGE SCALE GENOMIC DNA]</scope>
    <source>
        <strain evidence="17 18">S2-g</strain>
    </source>
</reference>
<dbReference type="Pfam" id="PF06827">
    <property type="entry name" value="zf-FPG_IleRS"/>
    <property type="match status" value="1"/>
</dbReference>
<comment type="subunit">
    <text evidence="12">Monomer.</text>
</comment>
<dbReference type="Proteomes" id="UP001556170">
    <property type="component" value="Unassembled WGS sequence"/>
</dbReference>
<organism evidence="17 18">
    <name type="scientific">Rhodanobacter geophilus</name>
    <dbReference type="NCBI Taxonomy" id="3162488"/>
    <lineage>
        <taxon>Bacteria</taxon>
        <taxon>Pseudomonadati</taxon>
        <taxon>Pseudomonadota</taxon>
        <taxon>Gammaproteobacteria</taxon>
        <taxon>Lysobacterales</taxon>
        <taxon>Rhodanobacteraceae</taxon>
        <taxon>Rhodanobacter</taxon>
    </lineage>
</organism>
<feature type="region of interest" description="Disordered" evidence="13">
    <location>
        <begin position="291"/>
        <end position="326"/>
    </location>
</feature>
<dbReference type="Gene3D" id="1.10.730.20">
    <property type="match status" value="1"/>
</dbReference>
<dbReference type="SUPFAM" id="SSF52374">
    <property type="entry name" value="Nucleotidylyl transferase"/>
    <property type="match status" value="1"/>
</dbReference>
<gene>
    <name evidence="12" type="primary">ileS</name>
    <name evidence="17" type="ORF">ABQJ56_05105</name>
</gene>
<evidence type="ECO:0000259" key="15">
    <source>
        <dbReference type="Pfam" id="PF06827"/>
    </source>
</evidence>
<comment type="subcellular location">
    <subcellularLocation>
        <location evidence="12">Cytoplasm</location>
    </subcellularLocation>
</comment>
<comment type="cofactor">
    <cofactor evidence="12">
        <name>Zn(2+)</name>
        <dbReference type="ChEBI" id="CHEBI:29105"/>
    </cofactor>
    <text evidence="12">Binds 1 zinc ion per subunit.</text>
</comment>
<evidence type="ECO:0000256" key="10">
    <source>
        <dbReference type="ARBA" id="ARBA00025217"/>
    </source>
</evidence>
<feature type="domain" description="Aminoacyl-tRNA synthetase class Ia" evidence="14">
    <location>
        <begin position="29"/>
        <end position="694"/>
    </location>
</feature>
<keyword evidence="18" id="KW-1185">Reference proteome</keyword>
<dbReference type="PRINTS" id="PR00984">
    <property type="entry name" value="TRNASYNTHILE"/>
</dbReference>
<evidence type="ECO:0000256" key="8">
    <source>
        <dbReference type="ARBA" id="ARBA00022917"/>
    </source>
</evidence>
<dbReference type="InterPro" id="IPR033708">
    <property type="entry name" value="Anticodon_Ile_BEm"/>
</dbReference>
<dbReference type="RefSeq" id="WP_367843906.1">
    <property type="nucleotide sequence ID" value="NZ_JBFOHL010000003.1"/>
</dbReference>
<feature type="binding site" evidence="12">
    <location>
        <position position="659"/>
    </location>
    <ligand>
        <name>ATP</name>
        <dbReference type="ChEBI" id="CHEBI:30616"/>
    </ligand>
</feature>
<evidence type="ECO:0000256" key="5">
    <source>
        <dbReference type="ARBA" id="ARBA00022741"/>
    </source>
</evidence>
<feature type="region of interest" description="Disordered" evidence="13">
    <location>
        <begin position="1"/>
        <end position="20"/>
    </location>
</feature>
<evidence type="ECO:0000256" key="11">
    <source>
        <dbReference type="ARBA" id="ARBA00048359"/>
    </source>
</evidence>
<dbReference type="Gene3D" id="3.90.740.10">
    <property type="entry name" value="Valyl/Leucyl/Isoleucyl-tRNA synthetase, editing domain"/>
    <property type="match status" value="1"/>
</dbReference>
<keyword evidence="5 12" id="KW-0547">Nucleotide-binding</keyword>
<dbReference type="Pfam" id="PF08264">
    <property type="entry name" value="Anticodon_1"/>
    <property type="match status" value="1"/>
</dbReference>
<dbReference type="InterPro" id="IPR002300">
    <property type="entry name" value="aa-tRNA-synth_Ia"/>
</dbReference>
<keyword evidence="8 12" id="KW-0648">Protein biosynthesis</keyword>